<organism evidence="1 2">
    <name type="scientific">Diphasiastrum complanatum</name>
    <name type="common">Issler's clubmoss</name>
    <name type="synonym">Lycopodium complanatum</name>
    <dbReference type="NCBI Taxonomy" id="34168"/>
    <lineage>
        <taxon>Eukaryota</taxon>
        <taxon>Viridiplantae</taxon>
        <taxon>Streptophyta</taxon>
        <taxon>Embryophyta</taxon>
        <taxon>Tracheophyta</taxon>
        <taxon>Lycopodiopsida</taxon>
        <taxon>Lycopodiales</taxon>
        <taxon>Lycopodiaceae</taxon>
        <taxon>Lycopodioideae</taxon>
        <taxon>Diphasiastrum</taxon>
    </lineage>
</organism>
<evidence type="ECO:0000313" key="2">
    <source>
        <dbReference type="Proteomes" id="UP001162992"/>
    </source>
</evidence>
<keyword evidence="2" id="KW-1185">Reference proteome</keyword>
<comment type="caution">
    <text evidence="1">The sequence shown here is derived from an EMBL/GenBank/DDBJ whole genome shotgun (WGS) entry which is preliminary data.</text>
</comment>
<protein>
    <submittedName>
        <fullName evidence="1">Uncharacterized protein</fullName>
    </submittedName>
</protein>
<accession>A0ACC2AK15</accession>
<evidence type="ECO:0000313" key="1">
    <source>
        <dbReference type="EMBL" id="KAJ7517786.1"/>
    </source>
</evidence>
<gene>
    <name evidence="1" type="ORF">O6H91_21G040400</name>
</gene>
<reference evidence="2" key="1">
    <citation type="journal article" date="2024" name="Proc. Natl. Acad. Sci. U.S.A.">
        <title>Extraordinary preservation of gene collinearity over three hundred million years revealed in homosporous lycophytes.</title>
        <authorList>
            <person name="Li C."/>
            <person name="Wickell D."/>
            <person name="Kuo L.Y."/>
            <person name="Chen X."/>
            <person name="Nie B."/>
            <person name="Liao X."/>
            <person name="Peng D."/>
            <person name="Ji J."/>
            <person name="Jenkins J."/>
            <person name="Williams M."/>
            <person name="Shu S."/>
            <person name="Plott C."/>
            <person name="Barry K."/>
            <person name="Rajasekar S."/>
            <person name="Grimwood J."/>
            <person name="Han X."/>
            <person name="Sun S."/>
            <person name="Hou Z."/>
            <person name="He W."/>
            <person name="Dai G."/>
            <person name="Sun C."/>
            <person name="Schmutz J."/>
            <person name="Leebens-Mack J.H."/>
            <person name="Li F.W."/>
            <person name="Wang L."/>
        </authorList>
    </citation>
    <scope>NUCLEOTIDE SEQUENCE [LARGE SCALE GENOMIC DNA]</scope>
    <source>
        <strain evidence="2">cv. PW_Plant_1</strain>
    </source>
</reference>
<dbReference type="EMBL" id="CM055112">
    <property type="protein sequence ID" value="KAJ7517786.1"/>
    <property type="molecule type" value="Genomic_DNA"/>
</dbReference>
<name>A0ACC2AK15_DIPCM</name>
<proteinExistence type="predicted"/>
<sequence>MQVTNACKDTGNAHFSRTVFHPNSCCLCTEDSSYNMRRSTQPLTLADEVGTSSLITQNLGRCLLRKGSSLGLHKEHMSISLESQKSFYDAQFYKFTVSSNRSKFLVRKDEYDSMILQKSPINSTSNFSALTTDPLTGHSNARPISFQTQFTCFAGRRSPLQLADMLSSFQTTRVQYQAQETSNLSNATSSNVNPVSNSLFSKFARTPHVCQTRLVRRKLRLSPQAQASDLSGHLEGDLYSQASLSYSGFLQSLISFLSAERVKVAVMLAFALALCNADRVVMSVAIVPLSSTHRWSSSFSGIVQSSFLWGYLFSPIPGGALADRYGGKKVLGWGVAIWSAATLATPWAANHSMGLLLATRSVMGLAEGVAMPCMNNIIARWFPCSEMARAVSVSMAGFHLGSVGALLLTPLLMTKLGVSGPFVVFSLIGFFWLLLWLSTSTIPRNPQANPRVKPRERLHQRIEVPGQSTIKTGGVGLPPIGLLLLKLPTWAIIVANAMNNWGYFILLSWMPVYFNTVLGVDLRKAAWFSAIPWTMMAVIGFVAGSCSDFLIQSGVKVSSVRKIMQSIGFLGPAIALLGLNGQTNPNIASVWLTAAVGLSAFSQAGFLVNHQEIGPRYAGVLHGISNTAGTVAAIVSTVGTGYFIEKLGSFQAFLTLTSVLYILSTAFWNFYATSDEVFK</sequence>
<dbReference type="Proteomes" id="UP001162992">
    <property type="component" value="Chromosome 21"/>
</dbReference>